<evidence type="ECO:0000256" key="2">
    <source>
        <dbReference type="SAM" id="Phobius"/>
    </source>
</evidence>
<protein>
    <recommendedName>
        <fullName evidence="5">Serine/threonine protein kinase</fullName>
    </recommendedName>
</protein>
<feature type="region of interest" description="Disordered" evidence="1">
    <location>
        <begin position="47"/>
        <end position="87"/>
    </location>
</feature>
<keyword evidence="2" id="KW-1133">Transmembrane helix</keyword>
<sequence>MERSLQEPEFREPSSDESDWTRYDVPYGSPYERPGTLYGRSATVYGRTVTDDEPDEPADTAGDEPGFLGFTGVPEPGPGRHSQAGVRRRRVGRSFEAAGLPVVALGLAVLAILIGGIATITALVAVGRAATAESAAERAASAAASAVAAGATSAPAVAQPVAPVSEPPRPARPGPTASLNPDRLDPAGNYELAYAAQPVRVQPSTCEGTELDLDEPRVLPQAGADATYGSCADGFHLDFGESARFAVVADPQSSAGGCVEAVQTDPGVGWVTPSAGTTVCVLTSRLAAEPQQLTTKLVRLNVENVENDGTLVAALTAWVVP</sequence>
<feature type="transmembrane region" description="Helical" evidence="2">
    <location>
        <begin position="97"/>
        <end position="126"/>
    </location>
</feature>
<dbReference type="EMBL" id="BAAAGX010000028">
    <property type="protein sequence ID" value="GAA0270001.1"/>
    <property type="molecule type" value="Genomic_DNA"/>
</dbReference>
<evidence type="ECO:0008006" key="5">
    <source>
        <dbReference type="Google" id="ProtNLM"/>
    </source>
</evidence>
<evidence type="ECO:0000313" key="4">
    <source>
        <dbReference type="Proteomes" id="UP001500967"/>
    </source>
</evidence>
<feature type="region of interest" description="Disordered" evidence="1">
    <location>
        <begin position="158"/>
        <end position="183"/>
    </location>
</feature>
<organism evidence="3 4">
    <name type="scientific">Cryptosporangium japonicum</name>
    <dbReference type="NCBI Taxonomy" id="80872"/>
    <lineage>
        <taxon>Bacteria</taxon>
        <taxon>Bacillati</taxon>
        <taxon>Actinomycetota</taxon>
        <taxon>Actinomycetes</taxon>
        <taxon>Cryptosporangiales</taxon>
        <taxon>Cryptosporangiaceae</taxon>
        <taxon>Cryptosporangium</taxon>
    </lineage>
</organism>
<keyword evidence="2" id="KW-0472">Membrane</keyword>
<feature type="compositionally biased region" description="Acidic residues" evidence="1">
    <location>
        <begin position="51"/>
        <end position="62"/>
    </location>
</feature>
<feature type="region of interest" description="Disordered" evidence="1">
    <location>
        <begin position="1"/>
        <end position="29"/>
    </location>
</feature>
<gene>
    <name evidence="3" type="ORF">GCM10009539_66480</name>
</gene>
<dbReference type="RefSeq" id="WP_344652889.1">
    <property type="nucleotide sequence ID" value="NZ_BAAAGX010000028.1"/>
</dbReference>
<keyword evidence="4" id="KW-1185">Reference proteome</keyword>
<reference evidence="3 4" key="1">
    <citation type="journal article" date="2019" name="Int. J. Syst. Evol. Microbiol.">
        <title>The Global Catalogue of Microorganisms (GCM) 10K type strain sequencing project: providing services to taxonomists for standard genome sequencing and annotation.</title>
        <authorList>
            <consortium name="The Broad Institute Genomics Platform"/>
            <consortium name="The Broad Institute Genome Sequencing Center for Infectious Disease"/>
            <person name="Wu L."/>
            <person name="Ma J."/>
        </authorList>
    </citation>
    <scope>NUCLEOTIDE SEQUENCE [LARGE SCALE GENOMIC DNA]</scope>
    <source>
        <strain evidence="3 4">JCM 10425</strain>
    </source>
</reference>
<keyword evidence="2" id="KW-0812">Transmembrane</keyword>
<accession>A0ABN0V0Z9</accession>
<proteinExistence type="predicted"/>
<feature type="compositionally biased region" description="Basic and acidic residues" evidence="1">
    <location>
        <begin position="1"/>
        <end position="22"/>
    </location>
</feature>
<evidence type="ECO:0000313" key="3">
    <source>
        <dbReference type="EMBL" id="GAA0270001.1"/>
    </source>
</evidence>
<name>A0ABN0V0Z9_9ACTN</name>
<dbReference type="Proteomes" id="UP001500967">
    <property type="component" value="Unassembled WGS sequence"/>
</dbReference>
<evidence type="ECO:0000256" key="1">
    <source>
        <dbReference type="SAM" id="MobiDB-lite"/>
    </source>
</evidence>
<comment type="caution">
    <text evidence="3">The sequence shown here is derived from an EMBL/GenBank/DDBJ whole genome shotgun (WGS) entry which is preliminary data.</text>
</comment>